<gene>
    <name evidence="2" type="ORF">KL86CLO1_10492</name>
</gene>
<evidence type="ECO:0008006" key="3">
    <source>
        <dbReference type="Google" id="ProtNLM"/>
    </source>
</evidence>
<dbReference type="EMBL" id="FLUN01000001">
    <property type="protein sequence ID" value="SBV94279.1"/>
    <property type="molecule type" value="Genomic_DNA"/>
</dbReference>
<sequence length="486" mass="55568">MEYTQTALVNAAISDPVNAPMTLEQIVSEEIREFKNSPQYVQLLQAEEYYRNRSDVQKKTTDMKNRSNTKIEHPIYRKLVDQKARYLLARPWAVETDDKKYGAALEELFDASFRRKIKSMGRGAVKSGVAWLQPYINDLGALAFMRVPAHELVPLWRDTERTELDGFIRFYDQVIYVGRNRKTISRAEYWFSGGVRWFVCADSSGEYRVDPERGNTDAAQAEPHFTLGEKAYNWAHVPLLWLRYNEEELPLLHYVKELIDDYNWQTSVTADVLRDIAKFIYILKNYGGADLDEFVRDLRQAMAVKVDGDGGVDKLQADINIAAVMTFLDKQRRDTFDFASAVDTKDADLGNASGTAINFRYMDLDADCADLADELQDTFARMKPFLDTWLQAKGQGDFSAQTFSIAFNMDLPVNEADIITNVNNSKDVLSRRTLLSNHPWVKNVDAEIEQLDAEKEKAMRKYGDDLFEDELGHNGEGVNRDDGGDE</sequence>
<dbReference type="AlphaFoldDB" id="A0A212J4A2"/>
<dbReference type="InterPro" id="IPR021145">
    <property type="entry name" value="Portal_protein_SPP1_Gp6-like"/>
</dbReference>
<evidence type="ECO:0000313" key="2">
    <source>
        <dbReference type="EMBL" id="SBV94279.1"/>
    </source>
</evidence>
<name>A0A212J4A2_9FIRM</name>
<reference evidence="2" key="1">
    <citation type="submission" date="2016-04" db="EMBL/GenBank/DDBJ databases">
        <authorList>
            <person name="Evans L.H."/>
            <person name="Alamgir A."/>
            <person name="Owens N."/>
            <person name="Weber N.D."/>
            <person name="Virtaneva K."/>
            <person name="Barbian K."/>
            <person name="Babar A."/>
            <person name="Rosenke K."/>
        </authorList>
    </citation>
    <scope>NUCLEOTIDE SEQUENCE</scope>
    <source>
        <strain evidence="2">86</strain>
    </source>
</reference>
<dbReference type="Pfam" id="PF05133">
    <property type="entry name" value="SPP1_portal"/>
    <property type="match status" value="1"/>
</dbReference>
<proteinExistence type="predicted"/>
<feature type="region of interest" description="Disordered" evidence="1">
    <location>
        <begin position="466"/>
        <end position="486"/>
    </location>
</feature>
<protein>
    <recommendedName>
        <fullName evidence="3">Phage portal protein, SPP1 family</fullName>
    </recommendedName>
</protein>
<accession>A0A212J4A2</accession>
<evidence type="ECO:0000256" key="1">
    <source>
        <dbReference type="SAM" id="MobiDB-lite"/>
    </source>
</evidence>
<organism evidence="2">
    <name type="scientific">uncultured Eubacteriales bacterium</name>
    <dbReference type="NCBI Taxonomy" id="172733"/>
    <lineage>
        <taxon>Bacteria</taxon>
        <taxon>Bacillati</taxon>
        <taxon>Bacillota</taxon>
        <taxon>Clostridia</taxon>
        <taxon>Eubacteriales</taxon>
        <taxon>environmental samples</taxon>
    </lineage>
</organism>